<evidence type="ECO:0000313" key="8">
    <source>
        <dbReference type="EMBL" id="NKE70280.1"/>
    </source>
</evidence>
<evidence type="ECO:0000313" key="9">
    <source>
        <dbReference type="Proteomes" id="UP000534783"/>
    </source>
</evidence>
<dbReference type="PROSITE" id="PS00676">
    <property type="entry name" value="SIGMA54_INTERACT_2"/>
    <property type="match status" value="1"/>
</dbReference>
<evidence type="ECO:0000259" key="7">
    <source>
        <dbReference type="PROSITE" id="PS50045"/>
    </source>
</evidence>
<dbReference type="InterPro" id="IPR003593">
    <property type="entry name" value="AAA+_ATPase"/>
</dbReference>
<dbReference type="InterPro" id="IPR003018">
    <property type="entry name" value="GAF"/>
</dbReference>
<dbReference type="GO" id="GO:0005524">
    <property type="term" value="F:ATP binding"/>
    <property type="evidence" value="ECO:0007669"/>
    <property type="project" value="UniProtKB-KW"/>
</dbReference>
<proteinExistence type="predicted"/>
<dbReference type="EMBL" id="VTOW01000001">
    <property type="protein sequence ID" value="NKE70280.1"/>
    <property type="molecule type" value="Genomic_DNA"/>
</dbReference>
<keyword evidence="9" id="KW-1185">Reference proteome</keyword>
<organism evidence="8 9">
    <name type="scientific">Candidatus Manganitrophus noduliformans</name>
    <dbReference type="NCBI Taxonomy" id="2606439"/>
    <lineage>
        <taxon>Bacteria</taxon>
        <taxon>Pseudomonadati</taxon>
        <taxon>Nitrospirota</taxon>
        <taxon>Nitrospiria</taxon>
        <taxon>Candidatus Troglogloeales</taxon>
        <taxon>Candidatus Manganitrophaceae</taxon>
        <taxon>Candidatus Manganitrophus</taxon>
    </lineage>
</organism>
<dbReference type="SMART" id="SM00382">
    <property type="entry name" value="AAA"/>
    <property type="match status" value="1"/>
</dbReference>
<dbReference type="InterPro" id="IPR029016">
    <property type="entry name" value="GAF-like_dom_sf"/>
</dbReference>
<evidence type="ECO:0000256" key="1">
    <source>
        <dbReference type="ARBA" id="ARBA00022741"/>
    </source>
</evidence>
<dbReference type="InterPro" id="IPR025662">
    <property type="entry name" value="Sigma_54_int_dom_ATP-bd_1"/>
</dbReference>
<dbReference type="InterPro" id="IPR009057">
    <property type="entry name" value="Homeodomain-like_sf"/>
</dbReference>
<dbReference type="PROSITE" id="PS50045">
    <property type="entry name" value="SIGMA54_INTERACT_4"/>
    <property type="match status" value="1"/>
</dbReference>
<dbReference type="Pfam" id="PF00158">
    <property type="entry name" value="Sigma54_activat"/>
    <property type="match status" value="1"/>
</dbReference>
<dbReference type="Gene3D" id="3.30.450.40">
    <property type="match status" value="1"/>
</dbReference>
<accession>A0A7X6DN87</accession>
<dbReference type="GO" id="GO:0006355">
    <property type="term" value="P:regulation of DNA-templated transcription"/>
    <property type="evidence" value="ECO:0007669"/>
    <property type="project" value="InterPro"/>
</dbReference>
<dbReference type="InterPro" id="IPR058031">
    <property type="entry name" value="AAA_lid_NorR"/>
</dbReference>
<dbReference type="Pfam" id="PF25601">
    <property type="entry name" value="AAA_lid_14"/>
    <property type="match status" value="1"/>
</dbReference>
<dbReference type="InterPro" id="IPR025943">
    <property type="entry name" value="Sigma_54_int_dom_ATP-bd_2"/>
</dbReference>
<dbReference type="SUPFAM" id="SSF52540">
    <property type="entry name" value="P-loop containing nucleoside triphosphate hydrolases"/>
    <property type="match status" value="1"/>
</dbReference>
<dbReference type="GO" id="GO:0043565">
    <property type="term" value="F:sequence-specific DNA binding"/>
    <property type="evidence" value="ECO:0007669"/>
    <property type="project" value="InterPro"/>
</dbReference>
<keyword evidence="1" id="KW-0547">Nucleotide-binding</keyword>
<keyword evidence="3" id="KW-0805">Transcription regulation</keyword>
<dbReference type="FunFam" id="3.40.50.300:FF:000006">
    <property type="entry name" value="DNA-binding transcriptional regulator NtrC"/>
    <property type="match status" value="1"/>
</dbReference>
<dbReference type="SUPFAM" id="SSF46689">
    <property type="entry name" value="Homeodomain-like"/>
    <property type="match status" value="1"/>
</dbReference>
<dbReference type="InterPro" id="IPR002078">
    <property type="entry name" value="Sigma_54_int"/>
</dbReference>
<sequence>MNLKERLEGCEDRYRTLLEINNAIVSNLHKDRLFKVIAEQIKKVFPFDRAGITLYDPARDCFRIYVLETTVSPLHLTWETEIPHSGSAIGWVLDQRRYHLRSDLAKERLFFEDDFFYREGLRSILNLPLITRGEVIGTLNLAGKSPAGYSEEVIELLSLIADQIAIAMDNARAYEEIRQLKDRLDQENVYLQDEIKTEYNFEEIVGKSQALKKVLRGVEKVAGTDSSVLIFGETGTGKELIARAIHDLSKRKNRPLIKVNCAALATGLIESELFGHEKGSFTGALSRKIGRFELADGGTLFLDEIGDLPPEVQAKLLRVLQEHELERVGGTQTLKVDVRLIAATNRDLEKAVSEKTFRADLYYRLNVFPIALPPLRGRKEDIPLLTEYFIHKYAMKMGKRIEKIRQETMNRLISYPWPGNIRELENVIERAVILSKGPTLEIEDALLPPSDLPHRNEKGLLPLEEVEREHILKTLEATRWVIEGPKGAAGILGLHPNTLRSRLQKLGIKRNPHGIS</sequence>
<dbReference type="Gene3D" id="3.40.50.300">
    <property type="entry name" value="P-loop containing nucleotide triphosphate hydrolases"/>
    <property type="match status" value="1"/>
</dbReference>
<dbReference type="PANTHER" id="PTHR32071">
    <property type="entry name" value="TRANSCRIPTIONAL REGULATORY PROTEIN"/>
    <property type="match status" value="1"/>
</dbReference>
<dbReference type="SUPFAM" id="SSF55781">
    <property type="entry name" value="GAF domain-like"/>
    <property type="match status" value="1"/>
</dbReference>
<evidence type="ECO:0000256" key="2">
    <source>
        <dbReference type="ARBA" id="ARBA00022840"/>
    </source>
</evidence>
<dbReference type="AlphaFoldDB" id="A0A7X6DN87"/>
<keyword evidence="2" id="KW-0067">ATP-binding</keyword>
<dbReference type="Gene3D" id="1.10.10.60">
    <property type="entry name" value="Homeodomain-like"/>
    <property type="match status" value="1"/>
</dbReference>
<keyword evidence="5" id="KW-0010">Activator</keyword>
<evidence type="ECO:0000256" key="6">
    <source>
        <dbReference type="ARBA" id="ARBA00023163"/>
    </source>
</evidence>
<dbReference type="PROSITE" id="PS00688">
    <property type="entry name" value="SIGMA54_INTERACT_3"/>
    <property type="match status" value="1"/>
</dbReference>
<keyword evidence="4" id="KW-0238">DNA-binding</keyword>
<dbReference type="InterPro" id="IPR002197">
    <property type="entry name" value="HTH_Fis"/>
</dbReference>
<gene>
    <name evidence="8" type="ORF">MNODULE_05915</name>
</gene>
<dbReference type="InterPro" id="IPR025944">
    <property type="entry name" value="Sigma_54_int_dom_CS"/>
</dbReference>
<dbReference type="PROSITE" id="PS00675">
    <property type="entry name" value="SIGMA54_INTERACT_1"/>
    <property type="match status" value="1"/>
</dbReference>
<dbReference type="InterPro" id="IPR027417">
    <property type="entry name" value="P-loop_NTPase"/>
</dbReference>
<dbReference type="PANTHER" id="PTHR32071:SF123">
    <property type="entry name" value="DNA-BINDING TRANSCRIPTIONAL ACTIVATOR HYFR-RELATED"/>
    <property type="match status" value="1"/>
</dbReference>
<dbReference type="FunFam" id="1.10.8.60:FF:000014">
    <property type="entry name" value="DNA-binding transcriptional regulator NtrC"/>
    <property type="match status" value="1"/>
</dbReference>
<dbReference type="RefSeq" id="WP_168058543.1">
    <property type="nucleotide sequence ID" value="NZ_VTOW01000001.1"/>
</dbReference>
<comment type="caution">
    <text evidence="8">The sequence shown here is derived from an EMBL/GenBank/DDBJ whole genome shotgun (WGS) entry which is preliminary data.</text>
</comment>
<name>A0A7X6DN87_9BACT</name>
<feature type="domain" description="Sigma-54 factor interaction" evidence="7">
    <location>
        <begin position="204"/>
        <end position="433"/>
    </location>
</feature>
<evidence type="ECO:0000256" key="4">
    <source>
        <dbReference type="ARBA" id="ARBA00023125"/>
    </source>
</evidence>
<dbReference type="SMART" id="SM00065">
    <property type="entry name" value="GAF"/>
    <property type="match status" value="1"/>
</dbReference>
<dbReference type="Gene3D" id="1.10.8.60">
    <property type="match status" value="1"/>
</dbReference>
<reference evidence="8 9" key="1">
    <citation type="journal article" date="2020" name="Nature">
        <title>Bacterial chemolithoautotrophy via manganese oxidation.</title>
        <authorList>
            <person name="Yu H."/>
            <person name="Leadbetter J.R."/>
        </authorList>
    </citation>
    <scope>NUCLEOTIDE SEQUENCE [LARGE SCALE GENOMIC DNA]</scope>
    <source>
        <strain evidence="8 9">Mn-1</strain>
    </source>
</reference>
<dbReference type="Pfam" id="PF02954">
    <property type="entry name" value="HTH_8"/>
    <property type="match status" value="1"/>
</dbReference>
<keyword evidence="6" id="KW-0804">Transcription</keyword>
<dbReference type="Proteomes" id="UP000534783">
    <property type="component" value="Unassembled WGS sequence"/>
</dbReference>
<protein>
    <submittedName>
        <fullName evidence="8">GAF domain-containing protein</fullName>
    </submittedName>
</protein>
<evidence type="ECO:0000256" key="3">
    <source>
        <dbReference type="ARBA" id="ARBA00023015"/>
    </source>
</evidence>
<evidence type="ECO:0000256" key="5">
    <source>
        <dbReference type="ARBA" id="ARBA00023159"/>
    </source>
</evidence>
<dbReference type="CDD" id="cd00009">
    <property type="entry name" value="AAA"/>
    <property type="match status" value="1"/>
</dbReference>
<dbReference type="Pfam" id="PF01590">
    <property type="entry name" value="GAF"/>
    <property type="match status" value="1"/>
</dbReference>